<evidence type="ECO:0000256" key="6">
    <source>
        <dbReference type="RuleBase" id="RU000416"/>
    </source>
</evidence>
<evidence type="ECO:0000256" key="7">
    <source>
        <dbReference type="RuleBase" id="RU000417"/>
    </source>
</evidence>
<dbReference type="InterPro" id="IPR001525">
    <property type="entry name" value="C5_MeTfrase"/>
</dbReference>
<evidence type="ECO:0000256" key="1">
    <source>
        <dbReference type="ARBA" id="ARBA00022603"/>
    </source>
</evidence>
<comment type="similarity">
    <text evidence="5 6">Belongs to the class I-like SAM-binding methyltransferase superfamily. C5-methyltransferase family.</text>
</comment>
<keyword evidence="2 5" id="KW-0808">Transferase</keyword>
<feature type="active site" evidence="5">
    <location>
        <position position="133"/>
    </location>
</feature>
<evidence type="ECO:0000256" key="4">
    <source>
        <dbReference type="ARBA" id="ARBA00022747"/>
    </source>
</evidence>
<dbReference type="PANTHER" id="PTHR10629:SF52">
    <property type="entry name" value="DNA (CYTOSINE-5)-METHYLTRANSFERASE 1"/>
    <property type="match status" value="1"/>
</dbReference>
<dbReference type="AlphaFoldDB" id="A0A433VPA0"/>
<dbReference type="Pfam" id="PF00145">
    <property type="entry name" value="DNA_methylase"/>
    <property type="match status" value="1"/>
</dbReference>
<proteinExistence type="inferred from homology"/>
<dbReference type="InterPro" id="IPR029063">
    <property type="entry name" value="SAM-dependent_MTases_sf"/>
</dbReference>
<reference evidence="8" key="2">
    <citation type="journal article" date="2019" name="Genome Biol. Evol.">
        <title>Day and night: Metabolic profiles and evolutionary relationships of six axenic non-marine cyanobacteria.</title>
        <authorList>
            <person name="Will S.E."/>
            <person name="Henke P."/>
            <person name="Boedeker C."/>
            <person name="Huang S."/>
            <person name="Brinkmann H."/>
            <person name="Rohde M."/>
            <person name="Jarek M."/>
            <person name="Friedl T."/>
            <person name="Seufert S."/>
            <person name="Schumacher M."/>
            <person name="Overmann J."/>
            <person name="Neumann-Schaal M."/>
            <person name="Petersen J."/>
        </authorList>
    </citation>
    <scope>NUCLEOTIDE SEQUENCE [LARGE SCALE GENOMIC DNA]</scope>
    <source>
        <strain evidence="8">PCC 7102</strain>
    </source>
</reference>
<dbReference type="NCBIfam" id="TIGR00675">
    <property type="entry name" value="dcm"/>
    <property type="match status" value="1"/>
</dbReference>
<reference evidence="8" key="1">
    <citation type="submission" date="2018-12" db="EMBL/GenBank/DDBJ databases">
        <authorList>
            <person name="Will S."/>
            <person name="Neumann-Schaal M."/>
            <person name="Henke P."/>
        </authorList>
    </citation>
    <scope>NUCLEOTIDE SEQUENCE</scope>
    <source>
        <strain evidence="8">PCC 7102</strain>
    </source>
</reference>
<evidence type="ECO:0000313" key="8">
    <source>
        <dbReference type="EMBL" id="RUT07919.1"/>
    </source>
</evidence>
<dbReference type="GO" id="GO:0009307">
    <property type="term" value="P:DNA restriction-modification system"/>
    <property type="evidence" value="ECO:0007669"/>
    <property type="project" value="UniProtKB-KW"/>
</dbReference>
<dbReference type="GO" id="GO:0003886">
    <property type="term" value="F:DNA (cytosine-5-)-methyltransferase activity"/>
    <property type="evidence" value="ECO:0007669"/>
    <property type="project" value="UniProtKB-EC"/>
</dbReference>
<dbReference type="Proteomes" id="UP000271624">
    <property type="component" value="Unassembled WGS sequence"/>
</dbReference>
<dbReference type="InterPro" id="IPR050390">
    <property type="entry name" value="C5-Methyltransferase"/>
</dbReference>
<name>A0A433VPA0_9CYAN</name>
<dbReference type="PANTHER" id="PTHR10629">
    <property type="entry name" value="CYTOSINE-SPECIFIC METHYLTRANSFERASE"/>
    <property type="match status" value="1"/>
</dbReference>
<dbReference type="EMBL" id="RSCL01000004">
    <property type="protein sequence ID" value="RUT07919.1"/>
    <property type="molecule type" value="Genomic_DNA"/>
</dbReference>
<keyword evidence="4" id="KW-0680">Restriction system</keyword>
<dbReference type="InterPro" id="IPR018117">
    <property type="entry name" value="C5_DNA_meth_AS"/>
</dbReference>
<dbReference type="GO" id="GO:0032259">
    <property type="term" value="P:methylation"/>
    <property type="evidence" value="ECO:0007669"/>
    <property type="project" value="UniProtKB-KW"/>
</dbReference>
<gene>
    <name evidence="8" type="ORF">DSM106972_021790</name>
</gene>
<evidence type="ECO:0000256" key="5">
    <source>
        <dbReference type="PROSITE-ProRule" id="PRU01016"/>
    </source>
</evidence>
<dbReference type="EC" id="2.1.1.37" evidence="7"/>
<dbReference type="PRINTS" id="PR00105">
    <property type="entry name" value="C5METTRFRASE"/>
</dbReference>
<evidence type="ECO:0000256" key="2">
    <source>
        <dbReference type="ARBA" id="ARBA00022679"/>
    </source>
</evidence>
<comment type="catalytic activity">
    <reaction evidence="7">
        <text>a 2'-deoxycytidine in DNA + S-adenosyl-L-methionine = a 5-methyl-2'-deoxycytidine in DNA + S-adenosyl-L-homocysteine + H(+)</text>
        <dbReference type="Rhea" id="RHEA:13681"/>
        <dbReference type="Rhea" id="RHEA-COMP:11369"/>
        <dbReference type="Rhea" id="RHEA-COMP:11370"/>
        <dbReference type="ChEBI" id="CHEBI:15378"/>
        <dbReference type="ChEBI" id="CHEBI:57856"/>
        <dbReference type="ChEBI" id="CHEBI:59789"/>
        <dbReference type="ChEBI" id="CHEBI:85452"/>
        <dbReference type="ChEBI" id="CHEBI:85454"/>
        <dbReference type="EC" id="2.1.1.37"/>
    </reaction>
</comment>
<keyword evidence="1 5" id="KW-0489">Methyltransferase</keyword>
<accession>A0A433VPA0</accession>
<sequence>MQQLSLPLELPGCEPINKAWFQEILTTLKVKQEPAWTDNFGKSLRKWLIQQGHTPIKTLSLFSGGGGLDIAFHDAGFEIIQMLELEPKYIKTLEHNSSQGKWLSGAKPICIDIREYSPTFNFKIDFIIGGPPCQTFSAAGRRAAGVTGITDARGTLFQEYVRILKTLQPKGFLFENVYGITGANKGEAWQEIQEAFREVGYKIYYRILDAADYGVPQHRERLFIIGLKEGEFLFPYPTHGLDSLNQNPYYFAAQAVEGADYSDIEIGINGKYGHLLEHIPPGLNYSFYTKEMGYPNPVFSWRSKFSDFLYKADPETPVRTIKAQGGQYTGPFSWENRKFSISELKRLQTIPDEYEIVGNRQVSIEQIGNSVPPQLGRMLALSILEQVMKVQLPSSISYLQHNKKLSFRQRKKELTDIYLQKAKAAVTDLKEKGKILYIPSIKSHDKGEIIRFLSPNFAWKKEATVGARKIYINYNFDDVRWLIKAGLNPNWDDDEKFTIEINPSYANEEWVIGTNLVKLCAQDLDLQILTSLWKCFEEKLTEITGKADLVQLSGYYQYSPKIVGIMTFHPKLEINRLWHVIQCVTRYIGTASQLSTAELAEKWGVKAEDIFSYLQSLRSIGYEVRNHNTNSQIPKDKYLIPYAFPTLNPKSVQLRKTL</sequence>
<dbReference type="RefSeq" id="WP_127080759.1">
    <property type="nucleotide sequence ID" value="NZ_RSCL01000004.1"/>
</dbReference>
<comment type="caution">
    <text evidence="8">The sequence shown here is derived from an EMBL/GenBank/DDBJ whole genome shotgun (WGS) entry which is preliminary data.</text>
</comment>
<dbReference type="SUPFAM" id="SSF53335">
    <property type="entry name" value="S-adenosyl-L-methionine-dependent methyltransferases"/>
    <property type="match status" value="1"/>
</dbReference>
<dbReference type="OrthoDB" id="9813719at2"/>
<protein>
    <recommendedName>
        <fullName evidence="7">Cytosine-specific methyltransferase</fullName>
        <ecNumber evidence="7">2.1.1.37</ecNumber>
    </recommendedName>
</protein>
<keyword evidence="3 5" id="KW-0949">S-adenosyl-L-methionine</keyword>
<keyword evidence="9" id="KW-1185">Reference proteome</keyword>
<dbReference type="Gene3D" id="3.40.50.150">
    <property type="entry name" value="Vaccinia Virus protein VP39"/>
    <property type="match status" value="1"/>
</dbReference>
<evidence type="ECO:0000256" key="3">
    <source>
        <dbReference type="ARBA" id="ARBA00022691"/>
    </source>
</evidence>
<dbReference type="PROSITE" id="PS00094">
    <property type="entry name" value="C5_MTASE_1"/>
    <property type="match status" value="1"/>
</dbReference>
<dbReference type="PROSITE" id="PS51679">
    <property type="entry name" value="SAM_MT_C5"/>
    <property type="match status" value="1"/>
</dbReference>
<evidence type="ECO:0000313" key="9">
    <source>
        <dbReference type="Proteomes" id="UP000271624"/>
    </source>
</evidence>
<dbReference type="Gene3D" id="3.90.120.10">
    <property type="entry name" value="DNA Methylase, subunit A, domain 2"/>
    <property type="match status" value="1"/>
</dbReference>
<organism evidence="8 9">
    <name type="scientific">Dulcicalothrix desertica PCC 7102</name>
    <dbReference type="NCBI Taxonomy" id="232991"/>
    <lineage>
        <taxon>Bacteria</taxon>
        <taxon>Bacillati</taxon>
        <taxon>Cyanobacteriota</taxon>
        <taxon>Cyanophyceae</taxon>
        <taxon>Nostocales</taxon>
        <taxon>Calotrichaceae</taxon>
        <taxon>Dulcicalothrix</taxon>
    </lineage>
</organism>
<dbReference type="GO" id="GO:0003677">
    <property type="term" value="F:DNA binding"/>
    <property type="evidence" value="ECO:0007669"/>
    <property type="project" value="TreeGrafter"/>
</dbReference>
<dbReference type="GO" id="GO:0044027">
    <property type="term" value="P:negative regulation of gene expression via chromosomal CpG island methylation"/>
    <property type="evidence" value="ECO:0007669"/>
    <property type="project" value="TreeGrafter"/>
</dbReference>